<dbReference type="EMBL" id="CAJVQB010000703">
    <property type="protein sequence ID" value="CAG8502967.1"/>
    <property type="molecule type" value="Genomic_DNA"/>
</dbReference>
<dbReference type="SUPFAM" id="SSF50978">
    <property type="entry name" value="WD40 repeat-like"/>
    <property type="match status" value="1"/>
</dbReference>
<evidence type="ECO:0000313" key="3">
    <source>
        <dbReference type="Proteomes" id="UP000789901"/>
    </source>
</evidence>
<protein>
    <submittedName>
        <fullName evidence="2">42034_t:CDS:1</fullName>
    </submittedName>
</protein>
<feature type="coiled-coil region" evidence="1">
    <location>
        <begin position="310"/>
        <end position="340"/>
    </location>
</feature>
<comment type="caution">
    <text evidence="2">The sequence shown here is derived from an EMBL/GenBank/DDBJ whole genome shotgun (WGS) entry which is preliminary data.</text>
</comment>
<keyword evidence="3" id="KW-1185">Reference proteome</keyword>
<evidence type="ECO:0000256" key="1">
    <source>
        <dbReference type="SAM" id="Coils"/>
    </source>
</evidence>
<accession>A0ABM8W1T0</accession>
<organism evidence="2 3">
    <name type="scientific">Gigaspora margarita</name>
    <dbReference type="NCBI Taxonomy" id="4874"/>
    <lineage>
        <taxon>Eukaryota</taxon>
        <taxon>Fungi</taxon>
        <taxon>Fungi incertae sedis</taxon>
        <taxon>Mucoromycota</taxon>
        <taxon>Glomeromycotina</taxon>
        <taxon>Glomeromycetes</taxon>
        <taxon>Diversisporales</taxon>
        <taxon>Gigasporaceae</taxon>
        <taxon>Gigaspora</taxon>
    </lineage>
</organism>
<dbReference type="InterPro" id="IPR036322">
    <property type="entry name" value="WD40_repeat_dom_sf"/>
</dbReference>
<keyword evidence="1" id="KW-0175">Coiled coil</keyword>
<evidence type="ECO:0000313" key="2">
    <source>
        <dbReference type="EMBL" id="CAG8502967.1"/>
    </source>
</evidence>
<dbReference type="Proteomes" id="UP000789901">
    <property type="component" value="Unassembled WGS sequence"/>
</dbReference>
<sequence length="351" mass="40290">MEIESSTNTQPDILHEREDPEGLELDIYIGLHNGYPITQIDCSPKMKYVATLSEFDRSVALWSIYPNQPNHYETDIDGKLVMIDGIHFIASNVGERVLITSHVHDGPFTKWSLSYENYTFTLGVNHGYEYAHYVGKDEDLNPDANVSDKYWEETFNNPSLAGRFLPQPDFDKIIIAAYYGKILMEKLLILNKGLWIEKLFMNCIIKCPNKEDSYDLYSNIQFLSIITQFYSELIQKNHVIVYGFLSQMTFVVPSVEAKDNNVYLSSLSHLHHYDQSETEINQIKKGLEDLTSIKPMLEDLASIKNGLEDVTSVKKELEELTSIKEELKGLTSLFDNFKNEVMAELNKLQTS</sequence>
<reference evidence="2 3" key="1">
    <citation type="submission" date="2021-06" db="EMBL/GenBank/DDBJ databases">
        <authorList>
            <person name="Kallberg Y."/>
            <person name="Tangrot J."/>
            <person name="Rosling A."/>
        </authorList>
    </citation>
    <scope>NUCLEOTIDE SEQUENCE [LARGE SCALE GENOMIC DNA]</scope>
    <source>
        <strain evidence="2 3">120-4 pot B 10/14</strain>
    </source>
</reference>
<proteinExistence type="predicted"/>
<gene>
    <name evidence="2" type="ORF">GMARGA_LOCUS2294</name>
</gene>
<name>A0ABM8W1T0_GIGMA</name>